<dbReference type="PANTHER" id="PTHR12886">
    <property type="entry name" value="PIG-M MANNOSYLTRANSFERASE"/>
    <property type="match status" value="1"/>
</dbReference>
<dbReference type="UniPathway" id="UPA00196"/>
<comment type="function">
    <text evidence="11 13">Catalytic subunit of the glycosylphosphatidylinositol-mannosyltransferase I complex which catalyzes the transfer of the first mannose, via an alpha-1,4 bond from a dolichol-phosphate-mannose (Dol-P-Man) to the glucosaminyl acyl phosphatidylinositol (GlcN-(acyl)PI) intermediate to generate alpha-D-Man-(1-&gt;4)-alpha-D-GlcN-(1-&gt;6)-(1-radyl,2-acyl-sn-glycero-3-phospho)-2-acyl-inositol and participates in the sixth step of the glycosylphosphatidylinositol-anchor biosynthesis.</text>
</comment>
<evidence type="ECO:0000256" key="10">
    <source>
        <dbReference type="ARBA" id="ARBA00023136"/>
    </source>
</evidence>
<evidence type="ECO:0000256" key="7">
    <source>
        <dbReference type="ARBA" id="ARBA00022692"/>
    </source>
</evidence>
<comment type="subcellular location">
    <subcellularLocation>
        <location evidence="1 13">Endoplasmic reticulum membrane</location>
        <topology evidence="1 13">Multi-pass membrane protein</topology>
    </subcellularLocation>
</comment>
<keyword evidence="7 13" id="KW-0812">Transmembrane</keyword>
<evidence type="ECO:0000256" key="2">
    <source>
        <dbReference type="ARBA" id="ARBA00004687"/>
    </source>
</evidence>
<dbReference type="GO" id="GO:0005789">
    <property type="term" value="C:endoplasmic reticulum membrane"/>
    <property type="evidence" value="ECO:0007669"/>
    <property type="project" value="UniProtKB-SubCell"/>
</dbReference>
<evidence type="ECO:0000256" key="6">
    <source>
        <dbReference type="ARBA" id="ARBA00022679"/>
    </source>
</evidence>
<feature type="transmembrane region" description="Helical" evidence="13">
    <location>
        <begin position="306"/>
        <end position="323"/>
    </location>
</feature>
<evidence type="ECO:0000256" key="1">
    <source>
        <dbReference type="ARBA" id="ARBA00004477"/>
    </source>
</evidence>
<comment type="pathway">
    <text evidence="2 13">Glycolipid biosynthesis; glycosylphosphatidylinositol-anchor biosynthesis.</text>
</comment>
<evidence type="ECO:0000256" key="4">
    <source>
        <dbReference type="ARBA" id="ARBA00022502"/>
    </source>
</evidence>
<dbReference type="GO" id="GO:1990529">
    <property type="term" value="C:glycosylphosphatidylinositol-mannosyltransferase I complex"/>
    <property type="evidence" value="ECO:0007669"/>
    <property type="project" value="TreeGrafter"/>
</dbReference>
<evidence type="ECO:0000256" key="9">
    <source>
        <dbReference type="ARBA" id="ARBA00022989"/>
    </source>
</evidence>
<name>A0A8D8R6I0_9HEMI</name>
<feature type="transmembrane region" description="Helical" evidence="13">
    <location>
        <begin position="329"/>
        <end position="346"/>
    </location>
</feature>
<dbReference type="EC" id="2.4.1.-" evidence="13"/>
<feature type="transmembrane region" description="Helical" evidence="13">
    <location>
        <begin position="353"/>
        <end position="371"/>
    </location>
</feature>
<evidence type="ECO:0000256" key="3">
    <source>
        <dbReference type="ARBA" id="ARBA00011071"/>
    </source>
</evidence>
<dbReference type="GO" id="GO:0051751">
    <property type="term" value="F:alpha-1,4-mannosyltransferase activity"/>
    <property type="evidence" value="ECO:0007669"/>
    <property type="project" value="InterPro"/>
</dbReference>
<proteinExistence type="inferred from homology"/>
<comment type="similarity">
    <text evidence="3 13">Belongs to the PIGM family.</text>
</comment>
<organism evidence="14">
    <name type="scientific">Cacopsylla melanoneura</name>
    <dbReference type="NCBI Taxonomy" id="428564"/>
    <lineage>
        <taxon>Eukaryota</taxon>
        <taxon>Metazoa</taxon>
        <taxon>Ecdysozoa</taxon>
        <taxon>Arthropoda</taxon>
        <taxon>Hexapoda</taxon>
        <taxon>Insecta</taxon>
        <taxon>Pterygota</taxon>
        <taxon>Neoptera</taxon>
        <taxon>Paraneoptera</taxon>
        <taxon>Hemiptera</taxon>
        <taxon>Sternorrhyncha</taxon>
        <taxon>Psylloidea</taxon>
        <taxon>Psyllidae</taxon>
        <taxon>Psyllinae</taxon>
        <taxon>Cacopsylla</taxon>
    </lineage>
</organism>
<feature type="transmembrane region" description="Helical" evidence="13">
    <location>
        <begin position="192"/>
        <end position="215"/>
    </location>
</feature>
<keyword evidence="9 13" id="KW-1133">Transmembrane helix</keyword>
<keyword evidence="5 13" id="KW-0328">Glycosyltransferase</keyword>
<protein>
    <recommendedName>
        <fullName evidence="12 13">GPI alpha-1,4-mannosyltransferase I, catalytic subunit</fullName>
        <ecNumber evidence="13">2.4.1.-</ecNumber>
    </recommendedName>
    <alternativeName>
        <fullName evidence="13">GPI mannosyltransferase I</fullName>
    </alternativeName>
</protein>
<feature type="transmembrane region" description="Helical" evidence="13">
    <location>
        <begin position="104"/>
        <end position="127"/>
    </location>
</feature>
<accession>A0A8D8R6I0</accession>
<dbReference type="GO" id="GO:0006506">
    <property type="term" value="P:GPI anchor biosynthetic process"/>
    <property type="evidence" value="ECO:0007669"/>
    <property type="project" value="UniProtKB-UniPathway"/>
</dbReference>
<keyword evidence="4 13" id="KW-0337">GPI-anchor biosynthesis</keyword>
<feature type="transmembrane region" description="Helical" evidence="13">
    <location>
        <begin position="227"/>
        <end position="246"/>
    </location>
</feature>
<dbReference type="GO" id="GO:0004376">
    <property type="term" value="F:GPI mannosyltransferase activity"/>
    <property type="evidence" value="ECO:0007669"/>
    <property type="project" value="InterPro"/>
</dbReference>
<feature type="transmembrane region" description="Helical" evidence="13">
    <location>
        <begin position="377"/>
        <end position="397"/>
    </location>
</feature>
<keyword evidence="10 13" id="KW-0472">Membrane</keyword>
<dbReference type="Pfam" id="PF05007">
    <property type="entry name" value="Mannosyl_trans"/>
    <property type="match status" value="1"/>
</dbReference>
<evidence type="ECO:0000256" key="8">
    <source>
        <dbReference type="ARBA" id="ARBA00022824"/>
    </source>
</evidence>
<dbReference type="InterPro" id="IPR007704">
    <property type="entry name" value="PIG-M"/>
</dbReference>
<dbReference type="EMBL" id="HBUF01134539">
    <property type="protein sequence ID" value="CAG6644961.1"/>
    <property type="molecule type" value="Transcribed_RNA"/>
</dbReference>
<evidence type="ECO:0000256" key="12">
    <source>
        <dbReference type="ARBA" id="ARBA00093608"/>
    </source>
</evidence>
<evidence type="ECO:0000256" key="11">
    <source>
        <dbReference type="ARBA" id="ARBA00093408"/>
    </source>
</evidence>
<keyword evidence="8 13" id="KW-0256">Endoplasmic reticulum</keyword>
<evidence type="ECO:0000313" key="14">
    <source>
        <dbReference type="EMBL" id="CAG6644961.1"/>
    </source>
</evidence>
<reference evidence="14" key="1">
    <citation type="submission" date="2021-05" db="EMBL/GenBank/DDBJ databases">
        <authorList>
            <person name="Alioto T."/>
            <person name="Alioto T."/>
            <person name="Gomez Garrido J."/>
        </authorList>
    </citation>
    <scope>NUCLEOTIDE SEQUENCE</scope>
</reference>
<dbReference type="AlphaFoldDB" id="A0A8D8R6I0"/>
<sequence length="410" mass="46973">MTTRKQAALAAENVVPTNNHATIKPSYLNSKTTRGLTLPPPLTRKHLALALFIRLALVAVGELVDRYSHVAYTDVDYHVFSDAARYVQKGYSPYHRDTYRYSPLIAYFCLPNLYIHPVFGKILFSLVDIGTSVIVYKIAALYSTPKLATASSLLCLYNPVSLIISSRGNADSMTCLLVLLTLYYRLYNRSLLTGALLGLSIHCRMYPLIFSLPLFLSYRTNKDKIRLVLSTVLTLGVLTGGFYYLYGEKFVSESYLYHLSRTDVKHNYSVHFLSQYLGVSHFMLKFVPLFILQVLCSVRLFSLNQLPLCMFLQTYIFVTFAPVLTCQYFMWYFSLLIPILPALINIKQIAVRFVLWALVQLLWLVPAYYLEFKGLDMFLYVGVMCGAFFLINVNIMVKLIQFYKPLNKVY</sequence>
<feature type="transmembrane region" description="Helical" evidence="13">
    <location>
        <begin position="282"/>
        <end position="301"/>
    </location>
</feature>
<evidence type="ECO:0000256" key="5">
    <source>
        <dbReference type="ARBA" id="ARBA00022676"/>
    </source>
</evidence>
<keyword evidence="6 13" id="KW-0808">Transferase</keyword>
<evidence type="ECO:0000256" key="13">
    <source>
        <dbReference type="RuleBase" id="RU365064"/>
    </source>
</evidence>
<dbReference type="PANTHER" id="PTHR12886:SF0">
    <property type="entry name" value="GPI MANNOSYLTRANSFERASE 1"/>
    <property type="match status" value="1"/>
</dbReference>
<dbReference type="EMBL" id="HBUF01134538">
    <property type="protein sequence ID" value="CAG6644959.1"/>
    <property type="molecule type" value="Transcribed_RNA"/>
</dbReference>